<protein>
    <submittedName>
        <fullName evidence="1">Uncharacterized protein</fullName>
    </submittedName>
</protein>
<reference evidence="1 2" key="1">
    <citation type="submission" date="2021-06" db="EMBL/GenBank/DDBJ databases">
        <title>Caerostris extrusa draft genome.</title>
        <authorList>
            <person name="Kono N."/>
            <person name="Arakawa K."/>
        </authorList>
    </citation>
    <scope>NUCLEOTIDE SEQUENCE [LARGE SCALE GENOMIC DNA]</scope>
</reference>
<comment type="caution">
    <text evidence="1">The sequence shown here is derived from an EMBL/GenBank/DDBJ whole genome shotgun (WGS) entry which is preliminary data.</text>
</comment>
<organism evidence="1 2">
    <name type="scientific">Caerostris extrusa</name>
    <name type="common">Bark spider</name>
    <name type="synonym">Caerostris bankana</name>
    <dbReference type="NCBI Taxonomy" id="172846"/>
    <lineage>
        <taxon>Eukaryota</taxon>
        <taxon>Metazoa</taxon>
        <taxon>Ecdysozoa</taxon>
        <taxon>Arthropoda</taxon>
        <taxon>Chelicerata</taxon>
        <taxon>Arachnida</taxon>
        <taxon>Araneae</taxon>
        <taxon>Araneomorphae</taxon>
        <taxon>Entelegynae</taxon>
        <taxon>Araneoidea</taxon>
        <taxon>Araneidae</taxon>
        <taxon>Caerostris</taxon>
    </lineage>
</organism>
<dbReference type="AlphaFoldDB" id="A0AAV4T2Z0"/>
<accession>A0AAV4T2Z0</accession>
<keyword evidence="2" id="KW-1185">Reference proteome</keyword>
<sequence>MSKYRLAENERQTSANGLVISTVTALCSGAAVPSDIEFSSLASREVSGWLIGLYVLFETGDGHINDCQSLPTNVESVLDKEAQVSREVSVGLKGLVCSV</sequence>
<proteinExistence type="predicted"/>
<dbReference type="Proteomes" id="UP001054945">
    <property type="component" value="Unassembled WGS sequence"/>
</dbReference>
<gene>
    <name evidence="1" type="ORF">CEXT_567771</name>
</gene>
<evidence type="ECO:0000313" key="2">
    <source>
        <dbReference type="Proteomes" id="UP001054945"/>
    </source>
</evidence>
<dbReference type="EMBL" id="BPLR01010530">
    <property type="protein sequence ID" value="GIY39922.1"/>
    <property type="molecule type" value="Genomic_DNA"/>
</dbReference>
<evidence type="ECO:0000313" key="1">
    <source>
        <dbReference type="EMBL" id="GIY39922.1"/>
    </source>
</evidence>
<name>A0AAV4T2Z0_CAEEX</name>